<dbReference type="Pfam" id="PF04432">
    <property type="entry name" value="FrhB_FdhB_C"/>
    <property type="match status" value="1"/>
</dbReference>
<feature type="domain" description="4Fe-4S ferredoxin-type" evidence="4">
    <location>
        <begin position="35"/>
        <end position="64"/>
    </location>
</feature>
<keyword evidence="1" id="KW-0479">Metal-binding</keyword>
<proteinExistence type="predicted"/>
<gene>
    <name evidence="5" type="ORF">B0H50_13412</name>
</gene>
<evidence type="ECO:0000256" key="1">
    <source>
        <dbReference type="ARBA" id="ARBA00022723"/>
    </source>
</evidence>
<dbReference type="PROSITE" id="PS51379">
    <property type="entry name" value="4FE4S_FER_2"/>
    <property type="match status" value="2"/>
</dbReference>
<evidence type="ECO:0000259" key="4">
    <source>
        <dbReference type="PROSITE" id="PS51379"/>
    </source>
</evidence>
<evidence type="ECO:0000313" key="5">
    <source>
        <dbReference type="EMBL" id="PWK92653.1"/>
    </source>
</evidence>
<dbReference type="PROSITE" id="PS00198">
    <property type="entry name" value="4FE4S_FER_1"/>
    <property type="match status" value="1"/>
</dbReference>
<evidence type="ECO:0000256" key="3">
    <source>
        <dbReference type="ARBA" id="ARBA00023014"/>
    </source>
</evidence>
<evidence type="ECO:0000256" key="2">
    <source>
        <dbReference type="ARBA" id="ARBA00023004"/>
    </source>
</evidence>
<organism evidence="5 6">
    <name type="scientific">Hallerella porci</name>
    <dbReference type="NCBI Taxonomy" id="1945871"/>
    <lineage>
        <taxon>Bacteria</taxon>
        <taxon>Pseudomonadati</taxon>
        <taxon>Fibrobacterota</taxon>
        <taxon>Fibrobacteria</taxon>
        <taxon>Fibrobacterales</taxon>
        <taxon>Fibrobacteraceae</taxon>
        <taxon>Hallerella</taxon>
    </lineage>
</organism>
<dbReference type="RefSeq" id="WP_109587800.1">
    <property type="nucleotide sequence ID" value="NZ_QGHD01000034.1"/>
</dbReference>
<accession>A0ABX5LJI6</accession>
<sequence length="388" mass="44597">MIKIQEKTQCCGCSACANICPKQAISMVPDSLGFLYPTVNEDLCIKCNLCDKVCSFNENYEKPIDFNNPRPFGVRHKNIEEVVSSRSGAVFIALSDWILDQGGTVYGAGYKDHFRVAHKRATTKEERDEFKGSKYVQSDMGSVLSQVKEDLKAGKKVLFSGTSCQVAGVKSFIKHSASQFLDNLFCIDIVCHGTPSPYVWKEYLSYLEKKEKDSITKVFFRDKEMFGWADHRESVVFSQKGRKSYLSYTYLFYKHIMFRQSCGVCHFANTKKPGDITIADFWGWEKTNADVNKDDKGISLILCNTQKGLDLFHSVESSVYFFPVELEKCLQPNLKHPSSVHRMRIQFEHDFNKYGIKYILKRYGDLGWRYKAKILLFNVKKLIARMKK</sequence>
<evidence type="ECO:0000313" key="6">
    <source>
        <dbReference type="Proteomes" id="UP000245523"/>
    </source>
</evidence>
<dbReference type="PANTHER" id="PTHR43193:SF2">
    <property type="entry name" value="POLYFERREDOXIN PROTEIN FWDF"/>
    <property type="match status" value="1"/>
</dbReference>
<keyword evidence="6" id="KW-1185">Reference proteome</keyword>
<keyword evidence="3" id="KW-0411">Iron-sulfur</keyword>
<keyword evidence="2" id="KW-0408">Iron</keyword>
<name>A0ABX5LJI6_9BACT</name>
<feature type="domain" description="4Fe-4S ferredoxin-type" evidence="4">
    <location>
        <begin position="1"/>
        <end position="30"/>
    </location>
</feature>
<dbReference type="InterPro" id="IPR017896">
    <property type="entry name" value="4Fe4S_Fe-S-bd"/>
</dbReference>
<protein>
    <submittedName>
        <fullName evidence="5">4Fe-4S dicluster protein</fullName>
    </submittedName>
</protein>
<dbReference type="EMBL" id="QGHD01000034">
    <property type="protein sequence ID" value="PWK92653.1"/>
    <property type="molecule type" value="Genomic_DNA"/>
</dbReference>
<comment type="caution">
    <text evidence="5">The sequence shown here is derived from an EMBL/GenBank/DDBJ whole genome shotgun (WGS) entry which is preliminary data.</text>
</comment>
<dbReference type="PANTHER" id="PTHR43193">
    <property type="match status" value="1"/>
</dbReference>
<dbReference type="Proteomes" id="UP000245523">
    <property type="component" value="Unassembled WGS sequence"/>
</dbReference>
<dbReference type="InterPro" id="IPR052977">
    <property type="entry name" value="Polyferredoxin-like_ET"/>
</dbReference>
<dbReference type="Pfam" id="PF12838">
    <property type="entry name" value="Fer4_7"/>
    <property type="match status" value="1"/>
</dbReference>
<reference evidence="5 6" key="1">
    <citation type="submission" date="2018-05" db="EMBL/GenBank/DDBJ databases">
        <title>Animal gut microbial communities from fecal samples from Wisconsin, USA.</title>
        <authorList>
            <person name="Neumann A."/>
        </authorList>
    </citation>
    <scope>NUCLEOTIDE SEQUENCE [LARGE SCALE GENOMIC DNA]</scope>
    <source>
        <strain evidence="5 6">UWS4</strain>
    </source>
</reference>
<dbReference type="InterPro" id="IPR017900">
    <property type="entry name" value="4Fe4S_Fe_S_CS"/>
</dbReference>
<dbReference type="SUPFAM" id="SSF54862">
    <property type="entry name" value="4Fe-4S ferredoxins"/>
    <property type="match status" value="1"/>
</dbReference>
<dbReference type="InterPro" id="IPR007525">
    <property type="entry name" value="FrhB_FdhB_C"/>
</dbReference>
<dbReference type="Gene3D" id="3.30.70.20">
    <property type="match status" value="1"/>
</dbReference>